<gene>
    <name evidence="6" type="ORF">JF888_08320</name>
</gene>
<dbReference type="Proteomes" id="UP000620075">
    <property type="component" value="Unassembled WGS sequence"/>
</dbReference>
<evidence type="ECO:0000256" key="2">
    <source>
        <dbReference type="ARBA" id="ARBA00023002"/>
    </source>
</evidence>
<dbReference type="CDD" id="cd07036">
    <property type="entry name" value="TPP_PYR_E1-PDHc-beta_like"/>
    <property type="match status" value="1"/>
</dbReference>
<evidence type="ECO:0000313" key="7">
    <source>
        <dbReference type="Proteomes" id="UP000620075"/>
    </source>
</evidence>
<name>A0A934K7J3_9BACT</name>
<dbReference type="FunFam" id="3.40.50.970:FF:000001">
    <property type="entry name" value="Pyruvate dehydrogenase E1 beta subunit"/>
    <property type="match status" value="1"/>
</dbReference>
<evidence type="ECO:0000313" key="6">
    <source>
        <dbReference type="EMBL" id="MBJ7603176.1"/>
    </source>
</evidence>
<dbReference type="Pfam" id="PF00676">
    <property type="entry name" value="E1_dh"/>
    <property type="match status" value="1"/>
</dbReference>
<dbReference type="PANTHER" id="PTHR43257">
    <property type="entry name" value="PYRUVATE DEHYDROGENASE E1 COMPONENT BETA SUBUNIT"/>
    <property type="match status" value="1"/>
</dbReference>
<dbReference type="InterPro" id="IPR005475">
    <property type="entry name" value="Transketolase-like_Pyr-bd"/>
</dbReference>
<dbReference type="InterPro" id="IPR001017">
    <property type="entry name" value="DH_E1"/>
</dbReference>
<proteinExistence type="predicted"/>
<evidence type="ECO:0000259" key="5">
    <source>
        <dbReference type="SMART" id="SM00861"/>
    </source>
</evidence>
<dbReference type="AlphaFoldDB" id="A0A934K7J3"/>
<comment type="catalytic activity">
    <reaction evidence="4">
        <text>N(6)-[(R)-lipoyl]-L-lysyl-[protein] + 2-oxoglutarate + H(+) = N(6)-[(R)-S(8)-succinyldihydrolipoyl]-L-lysyl-[protein] + CO2</text>
        <dbReference type="Rhea" id="RHEA:12188"/>
        <dbReference type="Rhea" id="RHEA-COMP:10474"/>
        <dbReference type="Rhea" id="RHEA-COMP:20092"/>
        <dbReference type="ChEBI" id="CHEBI:15378"/>
        <dbReference type="ChEBI" id="CHEBI:16526"/>
        <dbReference type="ChEBI" id="CHEBI:16810"/>
        <dbReference type="ChEBI" id="CHEBI:83099"/>
        <dbReference type="ChEBI" id="CHEBI:83120"/>
        <dbReference type="EC" id="1.2.4.2"/>
    </reaction>
</comment>
<dbReference type="Pfam" id="PF02780">
    <property type="entry name" value="Transketolase_C"/>
    <property type="match status" value="1"/>
</dbReference>
<dbReference type="RefSeq" id="WP_338178749.1">
    <property type="nucleotide sequence ID" value="NZ_JAEKNQ010000033.1"/>
</dbReference>
<dbReference type="InterPro" id="IPR033248">
    <property type="entry name" value="Transketolase_C"/>
</dbReference>
<accession>A0A934K7J3</accession>
<dbReference type="SUPFAM" id="SSF52922">
    <property type="entry name" value="TK C-terminal domain-like"/>
    <property type="match status" value="1"/>
</dbReference>
<dbReference type="CDD" id="cd02000">
    <property type="entry name" value="TPP_E1_PDC_ADC_BCADC"/>
    <property type="match status" value="1"/>
</dbReference>
<comment type="cofactor">
    <cofactor evidence="1">
        <name>thiamine diphosphate</name>
        <dbReference type="ChEBI" id="CHEBI:58937"/>
    </cofactor>
</comment>
<dbReference type="Gene3D" id="3.40.50.920">
    <property type="match status" value="1"/>
</dbReference>
<evidence type="ECO:0000256" key="4">
    <source>
        <dbReference type="ARBA" id="ARBA00051911"/>
    </source>
</evidence>
<dbReference type="EMBL" id="JAEKNQ010000033">
    <property type="protein sequence ID" value="MBJ7603176.1"/>
    <property type="molecule type" value="Genomic_DNA"/>
</dbReference>
<evidence type="ECO:0000256" key="1">
    <source>
        <dbReference type="ARBA" id="ARBA00001964"/>
    </source>
</evidence>
<protein>
    <submittedName>
        <fullName evidence="6">Tungsten formylmethanofuran dehydrogenase</fullName>
    </submittedName>
</protein>
<dbReference type="InterPro" id="IPR009014">
    <property type="entry name" value="Transketo_C/PFOR_II"/>
</dbReference>
<dbReference type="InterPro" id="IPR029061">
    <property type="entry name" value="THDP-binding"/>
</dbReference>
<organism evidence="6 7">
    <name type="scientific">Candidatus Dormiibacter inghamiae</name>
    <dbReference type="NCBI Taxonomy" id="3127013"/>
    <lineage>
        <taxon>Bacteria</taxon>
        <taxon>Bacillati</taxon>
        <taxon>Candidatus Dormiibacterota</taxon>
        <taxon>Candidatus Dormibacteria</taxon>
        <taxon>Candidatus Dormibacterales</taxon>
        <taxon>Candidatus Dormibacteraceae</taxon>
        <taxon>Candidatus Dormiibacter</taxon>
    </lineage>
</organism>
<dbReference type="PANTHER" id="PTHR43257:SF2">
    <property type="entry name" value="PYRUVATE DEHYDROGENASE E1 COMPONENT SUBUNIT BETA"/>
    <property type="match status" value="1"/>
</dbReference>
<evidence type="ECO:0000256" key="3">
    <source>
        <dbReference type="ARBA" id="ARBA00023052"/>
    </source>
</evidence>
<feature type="domain" description="Transketolase-like pyrimidine-binding" evidence="5">
    <location>
        <begin position="367"/>
        <end position="541"/>
    </location>
</feature>
<reference evidence="6 7" key="1">
    <citation type="submission" date="2020-10" db="EMBL/GenBank/DDBJ databases">
        <title>Ca. Dormibacterota MAGs.</title>
        <authorList>
            <person name="Montgomery K."/>
        </authorList>
    </citation>
    <scope>NUCLEOTIDE SEQUENCE [LARGE SCALE GENOMIC DNA]</scope>
    <source>
        <strain evidence="6">SC8811_S16_3</strain>
    </source>
</reference>
<sequence length="689" mass="76244">MAQTQSKAQETTTKVGAWYYQEPVDWRDTDLDEETLRSWFHLMLLGRQIDYRCQVLNRQGRAPFIISCAGHEAAQIGASWPLRPQHDWISPYYRDVVLCFRMGLTPLDLMLSVLAKPADPASGGKQTPGHFSDTRLNIISGGSPLSTQMVHGAGAAYALKMDGSDKMVMTSYGEGAGSEGDAHEAFNFAAIYKLPIVFLCQNNGFAISTPFSKEYAVEHAAQRALGYGFPGVTLDGRDPVTVYHVAKQAVARARGGQGPTLIETIVDRLGAHSSEDDQRRYRTQEELEKLASNDCLSRFRTKLVEQGILSEKQVQEYEDDVKEEVTQATRQGLDSPDAKPEDALTNVYAPSVPEATDPAPDAETEEVNMVQALRDALAWEMEHDERVVVLGEDVGPKGGVFLVTDGLYHRFGAERVLDTPIAESSIAGVALGLALAGKRPMAEMQFTDFAHMAFNQITNEIAKFRYRSNGDWGVPMVIRAPMGGHVHGALYHSQSIEARFATPGLKIVIPSTPYEAKGLLFAAMRDEDPVLFFEHKRLYRMFKEAVPKGEYLIPLQQARVVRAGDDISVFCYGLMVHYALQAAKNLEEKGYSVEVVDLRTVYPLDKDAILTSARKTGKCLVLYEDNFSVSVGSEVAAIIADEAWRWLDAPVKRLGGLDVPAMPYAEPMENFFMPNPEKVSQALKELAEF</sequence>
<dbReference type="Gene3D" id="3.40.50.970">
    <property type="match status" value="2"/>
</dbReference>
<keyword evidence="3" id="KW-0786">Thiamine pyrophosphate</keyword>
<dbReference type="SMART" id="SM00861">
    <property type="entry name" value="Transket_pyr"/>
    <property type="match status" value="1"/>
</dbReference>
<comment type="caution">
    <text evidence="6">The sequence shown here is derived from an EMBL/GenBank/DDBJ whole genome shotgun (WGS) entry which is preliminary data.</text>
</comment>
<dbReference type="FunFam" id="3.40.50.920:FF:000001">
    <property type="entry name" value="Pyruvate dehydrogenase E1 beta subunit"/>
    <property type="match status" value="1"/>
</dbReference>
<keyword evidence="2" id="KW-0560">Oxidoreductase</keyword>
<dbReference type="GO" id="GO:0004591">
    <property type="term" value="F:oxoglutarate dehydrogenase (succinyl-transferring) activity"/>
    <property type="evidence" value="ECO:0007669"/>
    <property type="project" value="UniProtKB-EC"/>
</dbReference>
<dbReference type="Pfam" id="PF02779">
    <property type="entry name" value="Transket_pyr"/>
    <property type="match status" value="1"/>
</dbReference>
<dbReference type="SUPFAM" id="SSF52518">
    <property type="entry name" value="Thiamin diphosphate-binding fold (THDP-binding)"/>
    <property type="match status" value="2"/>
</dbReference>